<dbReference type="InterPro" id="IPR004101">
    <property type="entry name" value="Mur_ligase_C"/>
</dbReference>
<dbReference type="Pfam" id="PF02875">
    <property type="entry name" value="Mur_ligase_C"/>
    <property type="match status" value="1"/>
</dbReference>
<keyword evidence="3" id="KW-0067">ATP-binding</keyword>
<feature type="domain" description="Mur ligase C-terminal" evidence="5">
    <location>
        <begin position="357"/>
        <end position="477"/>
    </location>
</feature>
<keyword evidence="4" id="KW-0812">Transmembrane</keyword>
<name>A0A1F5ZFU7_9BACT</name>
<keyword evidence="4" id="KW-1133">Transmembrane helix</keyword>
<feature type="transmembrane region" description="Helical" evidence="4">
    <location>
        <begin position="64"/>
        <end position="85"/>
    </location>
</feature>
<dbReference type="Proteomes" id="UP000177268">
    <property type="component" value="Unassembled WGS sequence"/>
</dbReference>
<protein>
    <recommendedName>
        <fullName evidence="9">UDP-N-acetylmuramoyl-tripeptide--D-alanyl-D-alanine ligase</fullName>
    </recommendedName>
</protein>
<evidence type="ECO:0008006" key="9">
    <source>
        <dbReference type="Google" id="ProtNLM"/>
    </source>
</evidence>
<feature type="domain" description="Mur ligase central" evidence="6">
    <location>
        <begin position="137"/>
        <end position="332"/>
    </location>
</feature>
<dbReference type="AlphaFoldDB" id="A0A1F5ZFU7"/>
<organism evidence="7 8">
    <name type="scientific">Candidatus Gottesmanbacteria bacterium RBG_13_45_10</name>
    <dbReference type="NCBI Taxonomy" id="1798370"/>
    <lineage>
        <taxon>Bacteria</taxon>
        <taxon>Candidatus Gottesmaniibacteriota</taxon>
    </lineage>
</organism>
<evidence type="ECO:0000259" key="6">
    <source>
        <dbReference type="Pfam" id="PF08245"/>
    </source>
</evidence>
<evidence type="ECO:0000256" key="1">
    <source>
        <dbReference type="ARBA" id="ARBA00022598"/>
    </source>
</evidence>
<dbReference type="STRING" id="1798370.A2Z00_02175"/>
<dbReference type="PANTHER" id="PTHR43024">
    <property type="entry name" value="UDP-N-ACETYLMURAMOYL-TRIPEPTIDE--D-ALANYL-D-ALANINE LIGASE"/>
    <property type="match status" value="1"/>
</dbReference>
<dbReference type="SUPFAM" id="SSF53623">
    <property type="entry name" value="MurD-like peptide ligases, catalytic domain"/>
    <property type="match status" value="1"/>
</dbReference>
<evidence type="ECO:0000259" key="5">
    <source>
        <dbReference type="Pfam" id="PF02875"/>
    </source>
</evidence>
<reference evidence="7 8" key="1">
    <citation type="journal article" date="2016" name="Nat. Commun.">
        <title>Thousands of microbial genomes shed light on interconnected biogeochemical processes in an aquifer system.</title>
        <authorList>
            <person name="Anantharaman K."/>
            <person name="Brown C.T."/>
            <person name="Hug L.A."/>
            <person name="Sharon I."/>
            <person name="Castelle C.J."/>
            <person name="Probst A.J."/>
            <person name="Thomas B.C."/>
            <person name="Singh A."/>
            <person name="Wilkins M.J."/>
            <person name="Karaoz U."/>
            <person name="Brodie E.L."/>
            <person name="Williams K.H."/>
            <person name="Hubbard S.S."/>
            <person name="Banfield J.F."/>
        </authorList>
    </citation>
    <scope>NUCLEOTIDE SEQUENCE [LARGE SCALE GENOMIC DNA]</scope>
</reference>
<feature type="transmembrane region" description="Helical" evidence="4">
    <location>
        <begin position="6"/>
        <end position="28"/>
    </location>
</feature>
<keyword evidence="2" id="KW-0547">Nucleotide-binding</keyword>
<evidence type="ECO:0000256" key="2">
    <source>
        <dbReference type="ARBA" id="ARBA00022741"/>
    </source>
</evidence>
<evidence type="ECO:0000256" key="4">
    <source>
        <dbReference type="SAM" id="Phobius"/>
    </source>
</evidence>
<dbReference type="SUPFAM" id="SSF53244">
    <property type="entry name" value="MurD-like peptide ligases, peptide-binding domain"/>
    <property type="match status" value="1"/>
</dbReference>
<evidence type="ECO:0000313" key="7">
    <source>
        <dbReference type="EMBL" id="OGG11271.1"/>
    </source>
</evidence>
<dbReference type="InterPro" id="IPR036565">
    <property type="entry name" value="Mur-like_cat_sf"/>
</dbReference>
<dbReference type="Pfam" id="PF08245">
    <property type="entry name" value="Mur_ligase_M"/>
    <property type="match status" value="1"/>
</dbReference>
<dbReference type="InterPro" id="IPR051046">
    <property type="entry name" value="MurCDEF_CellWall_CoF430Synth"/>
</dbReference>
<dbReference type="InterPro" id="IPR013221">
    <property type="entry name" value="Mur_ligase_cen"/>
</dbReference>
<keyword evidence="4" id="KW-0472">Membrane</keyword>
<dbReference type="Gene3D" id="3.40.1190.10">
    <property type="entry name" value="Mur-like, catalytic domain"/>
    <property type="match status" value="1"/>
</dbReference>
<evidence type="ECO:0000256" key="3">
    <source>
        <dbReference type="ARBA" id="ARBA00022840"/>
    </source>
</evidence>
<comment type="caution">
    <text evidence="7">The sequence shown here is derived from an EMBL/GenBank/DDBJ whole genome shotgun (WGS) entry which is preliminary data.</text>
</comment>
<dbReference type="GO" id="GO:0005524">
    <property type="term" value="F:ATP binding"/>
    <property type="evidence" value="ECO:0007669"/>
    <property type="project" value="UniProtKB-KW"/>
</dbReference>
<sequence>MTLFIALISFLWFIRIVINLMSYAYLWYVKEYRFDRMLVHLKTDEGKRLLFIQWHRAPIRPKTIVLFVLSMVLLGVLASVLPLPVIGRLCILDLMTFPVTCIVVAFLKIPTATYHYFLIHRAITLLRTHAPMVVVGITGSYGKTSTKEIAATILGAKYKTLKTESSKNSPIGIAELVCGKLTPDHEIFVVEMGAYKIGEIAQMARMVQPQVGVITAINEQHQDLFGSIQNTMKAKYELIAGLHGKNIGIFNANNEYTKEMAKWARSDGHEVWFYTSRAMSEGVSKNFIHAKDIRFLERKISCTVMYKNQQKTIVLPLIEEHQIDNVLAGLSVALACGMTFDEIIAACKDIKPLPHIMQLIEGPQGALFIDDTFNNNPDAAKAAVSYLKRRVEKKILVFQPMIELGSYADTAHEEIGVYAASICDDIIVTNTNFFKSLTKGAKSVHGEHKLHVMNPVAASGYILNRIKRGDTVLFKGKESAKILHLLVHERS</sequence>
<dbReference type="Gene3D" id="3.90.190.20">
    <property type="entry name" value="Mur ligase, C-terminal domain"/>
    <property type="match status" value="1"/>
</dbReference>
<dbReference type="InterPro" id="IPR036615">
    <property type="entry name" value="Mur_ligase_C_dom_sf"/>
</dbReference>
<gene>
    <name evidence="7" type="ORF">A2Z00_02175</name>
</gene>
<evidence type="ECO:0000313" key="8">
    <source>
        <dbReference type="Proteomes" id="UP000177268"/>
    </source>
</evidence>
<dbReference type="EMBL" id="MFIZ01000033">
    <property type="protein sequence ID" value="OGG11271.1"/>
    <property type="molecule type" value="Genomic_DNA"/>
</dbReference>
<dbReference type="PANTHER" id="PTHR43024:SF1">
    <property type="entry name" value="UDP-N-ACETYLMURAMOYL-TRIPEPTIDE--D-ALANYL-D-ALANINE LIGASE"/>
    <property type="match status" value="1"/>
</dbReference>
<dbReference type="GO" id="GO:0016881">
    <property type="term" value="F:acid-amino acid ligase activity"/>
    <property type="evidence" value="ECO:0007669"/>
    <property type="project" value="InterPro"/>
</dbReference>
<keyword evidence="1" id="KW-0436">Ligase</keyword>
<proteinExistence type="predicted"/>
<feature type="transmembrane region" description="Helical" evidence="4">
    <location>
        <begin position="97"/>
        <end position="119"/>
    </location>
</feature>
<accession>A0A1F5ZFU7</accession>